<geneLocation type="mitochondrion" evidence="2"/>
<gene>
    <name evidence="2" type="ORF">L3X38_000262</name>
</gene>
<dbReference type="AlphaFoldDB" id="A0AAD4UTD1"/>
<accession>A0AAD4UTD1</accession>
<keyword evidence="3" id="KW-1185">Reference proteome</keyword>
<feature type="region of interest" description="Disordered" evidence="1">
    <location>
        <begin position="29"/>
        <end position="80"/>
    </location>
</feature>
<comment type="caution">
    <text evidence="2">The sequence shown here is derived from an EMBL/GenBank/DDBJ whole genome shotgun (WGS) entry which is preliminary data.</text>
</comment>
<evidence type="ECO:0000256" key="1">
    <source>
        <dbReference type="SAM" id="MobiDB-lite"/>
    </source>
</evidence>
<name>A0AAD4UTD1_PRUDU</name>
<evidence type="ECO:0000313" key="2">
    <source>
        <dbReference type="EMBL" id="KAI5311536.1"/>
    </source>
</evidence>
<dbReference type="Proteomes" id="UP001054821">
    <property type="component" value="Mitochondrion MT"/>
</dbReference>
<dbReference type="EMBL" id="JAJFAZ020000010">
    <property type="protein sequence ID" value="KAI5311536.1"/>
    <property type="molecule type" value="Genomic_DNA"/>
</dbReference>
<protein>
    <submittedName>
        <fullName evidence="2">Uncharacterized protein</fullName>
    </submittedName>
</protein>
<feature type="compositionally biased region" description="Basic and acidic residues" evidence="1">
    <location>
        <begin position="30"/>
        <end position="41"/>
    </location>
</feature>
<reference evidence="2 3" key="1">
    <citation type="journal article" date="2022" name="G3 (Bethesda)">
        <title>Whole-genome sequence and methylome profiling of the almond [Prunus dulcis (Mill.) D.A. Webb] cultivar 'Nonpareil'.</title>
        <authorList>
            <person name="D'Amico-Willman K.M."/>
            <person name="Ouma W.Z."/>
            <person name="Meulia T."/>
            <person name="Sideli G.M."/>
            <person name="Gradziel T.M."/>
            <person name="Fresnedo-Ramirez J."/>
        </authorList>
    </citation>
    <scope>NUCLEOTIDE SEQUENCE [LARGE SCALE GENOMIC DNA]</scope>
    <source>
        <strain evidence="2">Clone GOH B32 T37-40</strain>
    </source>
</reference>
<sequence length="182" mass="20353">MSSARLAIPQTWPAATEGSLLPHYHFSASKKNEQRQEKHYAGSDTNHMGVTNKNNVPQERPTGNTIQSSFDNTYNLPNNTAENQTEQNLFSVNKDTSQHIQISADPSTSTASHDSGLILLIRNFLPCVRSFTCLAFHGMDFINTDRPEMVFVSIPLSVQESVAVLRETTELHEKRLSSLCEF</sequence>
<evidence type="ECO:0000313" key="3">
    <source>
        <dbReference type="Proteomes" id="UP001054821"/>
    </source>
</evidence>
<proteinExistence type="predicted"/>
<feature type="compositionally biased region" description="Polar residues" evidence="1">
    <location>
        <begin position="43"/>
        <end position="80"/>
    </location>
</feature>
<organism evidence="2 3">
    <name type="scientific">Prunus dulcis</name>
    <name type="common">Almond</name>
    <name type="synonym">Amygdalus dulcis</name>
    <dbReference type="NCBI Taxonomy" id="3755"/>
    <lineage>
        <taxon>Eukaryota</taxon>
        <taxon>Viridiplantae</taxon>
        <taxon>Streptophyta</taxon>
        <taxon>Embryophyta</taxon>
        <taxon>Tracheophyta</taxon>
        <taxon>Spermatophyta</taxon>
        <taxon>Magnoliopsida</taxon>
        <taxon>eudicotyledons</taxon>
        <taxon>Gunneridae</taxon>
        <taxon>Pentapetalae</taxon>
        <taxon>rosids</taxon>
        <taxon>fabids</taxon>
        <taxon>Rosales</taxon>
        <taxon>Rosaceae</taxon>
        <taxon>Amygdaloideae</taxon>
        <taxon>Amygdaleae</taxon>
        <taxon>Prunus</taxon>
    </lineage>
</organism>
<keyword evidence="2" id="KW-0496">Mitochondrion</keyword>